<reference evidence="1 2" key="1">
    <citation type="journal article" date="2006" name="Proc. Natl. Acad. Sci. U.S.A.">
        <title>Genomic analysis of the uncultivated marine crenarchaeote Cenarchaeum symbiosum.</title>
        <authorList>
            <person name="Hallam S.J."/>
            <person name="Konstantinidis K.T."/>
            <person name="Putnam N."/>
            <person name="Schleper C."/>
            <person name="Watanabe Y."/>
            <person name="Sugahara J."/>
            <person name="Preston C."/>
            <person name="de la Torre J."/>
            <person name="Richardson P.M."/>
            <person name="DeLong E.F."/>
        </authorList>
    </citation>
    <scope>NUCLEOTIDE SEQUENCE [LARGE SCALE GENOMIC DNA]</scope>
    <source>
        <strain evidence="2">A</strain>
    </source>
</reference>
<sequence>MFKWAYATGTGLAAILAVLAFVPAGAQSTEDAQFYGMAEIVLRDGDEILKSQTVHNRLVDSGEQFILNSVFKTSASAITEQTRIDTICLSSTDVGAANEDDLSGTYSQPVSGSAGDPCKEIGNEDVNTEVITPGPGEPGYGTATLGPIRWQNIEDIGETGFIRGALVCIATGDTAFDSCGDLGTLFAAVDTDDINPTGDETVDITYVFDISSPNN</sequence>
<dbReference type="HOGENOM" id="CLU_075233_0_0_2"/>
<dbReference type="EnsemblBacteria" id="ABK77420">
    <property type="protein sequence ID" value="ABK77420"/>
    <property type="gene ID" value="CENSYa_0787"/>
</dbReference>
<gene>
    <name evidence="1" type="ordered locus">CENSYa_0787</name>
</gene>
<proteinExistence type="predicted"/>
<dbReference type="Proteomes" id="UP000000758">
    <property type="component" value="Chromosome"/>
</dbReference>
<protein>
    <submittedName>
        <fullName evidence="1">Uncharacterized protein</fullName>
    </submittedName>
</protein>
<dbReference type="EMBL" id="DP000238">
    <property type="protein sequence ID" value="ABK77420.1"/>
    <property type="molecule type" value="Genomic_DNA"/>
</dbReference>
<name>A0RVQ3_CENSY</name>
<keyword evidence="2" id="KW-1185">Reference proteome</keyword>
<dbReference type="AlphaFoldDB" id="A0RVQ3"/>
<organism evidence="1 2">
    <name type="scientific">Cenarchaeum symbiosum (strain A)</name>
    <dbReference type="NCBI Taxonomy" id="414004"/>
    <lineage>
        <taxon>Archaea</taxon>
        <taxon>Nitrososphaerota</taxon>
        <taxon>Candidatus Cenarchaeales</taxon>
        <taxon>Candidatus Cenarchaeaceae</taxon>
        <taxon>Candidatus Cenarchaeum</taxon>
    </lineage>
</organism>
<evidence type="ECO:0000313" key="1">
    <source>
        <dbReference type="EMBL" id="ABK77420.1"/>
    </source>
</evidence>
<dbReference type="KEGG" id="csy:CENSYa_0787"/>
<accession>A0RVQ3</accession>
<dbReference type="STRING" id="414004.CENSYa_0787"/>
<evidence type="ECO:0000313" key="2">
    <source>
        <dbReference type="Proteomes" id="UP000000758"/>
    </source>
</evidence>